<evidence type="ECO:0000256" key="2">
    <source>
        <dbReference type="ARBA" id="ARBA00004167"/>
    </source>
</evidence>
<evidence type="ECO:0000256" key="12">
    <source>
        <dbReference type="ARBA" id="ARBA00023136"/>
    </source>
</evidence>
<dbReference type="PRINTS" id="PR00463">
    <property type="entry name" value="EP450I"/>
</dbReference>
<keyword evidence="6" id="KW-0812">Transmembrane</keyword>
<dbReference type="InterPro" id="IPR017972">
    <property type="entry name" value="Cyt_P450_CS"/>
</dbReference>
<evidence type="ECO:0000256" key="13">
    <source>
        <dbReference type="PIRSR" id="PIRSR602401-1"/>
    </source>
</evidence>
<dbReference type="SUPFAM" id="SSF48264">
    <property type="entry name" value="Cytochrome P450"/>
    <property type="match status" value="1"/>
</dbReference>
<dbReference type="EMBL" id="RWJN01000224">
    <property type="protein sequence ID" value="TCD64635.1"/>
    <property type="molecule type" value="Genomic_DNA"/>
</dbReference>
<dbReference type="PRINTS" id="PR00385">
    <property type="entry name" value="P450"/>
</dbReference>
<evidence type="ECO:0000256" key="7">
    <source>
        <dbReference type="ARBA" id="ARBA00022723"/>
    </source>
</evidence>
<dbReference type="InterPro" id="IPR036396">
    <property type="entry name" value="Cyt_P450_sf"/>
</dbReference>
<keyword evidence="7 13" id="KW-0479">Metal-binding</keyword>
<evidence type="ECO:0000256" key="6">
    <source>
        <dbReference type="ARBA" id="ARBA00022692"/>
    </source>
</evidence>
<comment type="caution">
    <text evidence="15">The sequence shown here is derived from an EMBL/GenBank/DDBJ whole genome shotgun (WGS) entry which is preliminary data.</text>
</comment>
<dbReference type="Gene3D" id="1.10.630.10">
    <property type="entry name" value="Cytochrome P450"/>
    <property type="match status" value="2"/>
</dbReference>
<evidence type="ECO:0000256" key="14">
    <source>
        <dbReference type="RuleBase" id="RU000461"/>
    </source>
</evidence>
<keyword evidence="9 14" id="KW-0560">Oxidoreductase</keyword>
<evidence type="ECO:0000313" key="16">
    <source>
        <dbReference type="Proteomes" id="UP000292702"/>
    </source>
</evidence>
<evidence type="ECO:0008006" key="17">
    <source>
        <dbReference type="Google" id="ProtNLM"/>
    </source>
</evidence>
<sequence length="546" mass="62450">MSVSLTRCNWSLRSAKHRDSKQISRLHQKEAEFSQPTCLATLSQCAPKIAQRRVDGRADGSLKRQAVNSLVVGFVLCAAYYFTQVRRSEAALPPGPKGYPFVGNAFSFPATYQWLFFSRLRRQYGDIVSLKVFSSRIIILNKRQDMLALTVKKHDNYALRPSFTTWEASGWTQITGLHNGPLWKEHRRFMGNLFGTRQLMQKFYRLEIHEMRKFLRNVCNTPDDLDHHIHYLAGSLILKIVYGYDAQDYHDDFIEKVDSGMADFADILQTGRYPVDLFPWLSIVPEWLPGGGWKTRMREYSQRLEQIVSEPFELVKQRMNAGTAVPCYVTDLLQAEGESLTPEKEYVIKTSAGSVYVEVQRKAQAEIDSVVGRDKLPDFSDRDDLPYVEAILKELMRFHTVIPLSGPRSTLKDDFLNGYLIPKDTTIIPNSWEMSHDPEVYADPFLFNPDRFLGENPELNPKELFFGFGRRICPGQHLADVSTWLACAMSLAVFDIQRTKDSPPDITFMEGETFTGEGISRPFPFKCSITPRSAKAEALIRSIDHE</sequence>
<evidence type="ECO:0000256" key="10">
    <source>
        <dbReference type="ARBA" id="ARBA00023004"/>
    </source>
</evidence>
<comment type="similarity">
    <text evidence="4 14">Belongs to the cytochrome P450 family.</text>
</comment>
<dbReference type="GO" id="GO:0016705">
    <property type="term" value="F:oxidoreductase activity, acting on paired donors, with incorporation or reduction of molecular oxygen"/>
    <property type="evidence" value="ECO:0007669"/>
    <property type="project" value="InterPro"/>
</dbReference>
<dbReference type="OrthoDB" id="2789670at2759"/>
<dbReference type="InterPro" id="IPR002401">
    <property type="entry name" value="Cyt_P450_E_grp-I"/>
</dbReference>
<organism evidence="15 16">
    <name type="scientific">Steccherinum ochraceum</name>
    <dbReference type="NCBI Taxonomy" id="92696"/>
    <lineage>
        <taxon>Eukaryota</taxon>
        <taxon>Fungi</taxon>
        <taxon>Dikarya</taxon>
        <taxon>Basidiomycota</taxon>
        <taxon>Agaricomycotina</taxon>
        <taxon>Agaricomycetes</taxon>
        <taxon>Polyporales</taxon>
        <taxon>Steccherinaceae</taxon>
        <taxon>Steccherinum</taxon>
    </lineage>
</organism>
<proteinExistence type="inferred from homology"/>
<keyword evidence="8" id="KW-1133">Transmembrane helix</keyword>
<dbReference type="GO" id="GO:0005506">
    <property type="term" value="F:iron ion binding"/>
    <property type="evidence" value="ECO:0007669"/>
    <property type="project" value="InterPro"/>
</dbReference>
<comment type="cofactor">
    <cofactor evidence="1 13">
        <name>heme</name>
        <dbReference type="ChEBI" id="CHEBI:30413"/>
    </cofactor>
</comment>
<dbReference type="AlphaFoldDB" id="A0A4R0RG55"/>
<dbReference type="PANTHER" id="PTHR46300">
    <property type="entry name" value="P450, PUTATIVE (EUROFUNG)-RELATED-RELATED"/>
    <property type="match status" value="1"/>
</dbReference>
<keyword evidence="5 13" id="KW-0349">Heme</keyword>
<reference evidence="15 16" key="1">
    <citation type="submission" date="2018-11" db="EMBL/GenBank/DDBJ databases">
        <title>Genome assembly of Steccherinum ochraceum LE-BIN_3174, the white-rot fungus of the Steccherinaceae family (The Residual Polyporoid clade, Polyporales, Basidiomycota).</title>
        <authorList>
            <person name="Fedorova T.V."/>
            <person name="Glazunova O.A."/>
            <person name="Landesman E.O."/>
            <person name="Moiseenko K.V."/>
            <person name="Psurtseva N.V."/>
            <person name="Savinova O.S."/>
            <person name="Shakhova N.V."/>
            <person name="Tyazhelova T.V."/>
            <person name="Vasina D.V."/>
        </authorList>
    </citation>
    <scope>NUCLEOTIDE SEQUENCE [LARGE SCALE GENOMIC DNA]</scope>
    <source>
        <strain evidence="15 16">LE-BIN_3174</strain>
    </source>
</reference>
<dbReference type="PANTHER" id="PTHR46300:SF7">
    <property type="entry name" value="P450, PUTATIVE (EUROFUNG)-RELATED"/>
    <property type="match status" value="1"/>
</dbReference>
<protein>
    <recommendedName>
        <fullName evidence="17">Cytochrome P450</fullName>
    </recommendedName>
</protein>
<evidence type="ECO:0000256" key="4">
    <source>
        <dbReference type="ARBA" id="ARBA00010617"/>
    </source>
</evidence>
<feature type="binding site" description="axial binding residue" evidence="13">
    <location>
        <position position="473"/>
    </location>
    <ligand>
        <name>heme</name>
        <dbReference type="ChEBI" id="CHEBI:30413"/>
    </ligand>
    <ligandPart>
        <name>Fe</name>
        <dbReference type="ChEBI" id="CHEBI:18248"/>
    </ligandPart>
</feature>
<dbReference type="InterPro" id="IPR001128">
    <property type="entry name" value="Cyt_P450"/>
</dbReference>
<dbReference type="GO" id="GO:0020037">
    <property type="term" value="F:heme binding"/>
    <property type="evidence" value="ECO:0007669"/>
    <property type="project" value="InterPro"/>
</dbReference>
<evidence type="ECO:0000256" key="5">
    <source>
        <dbReference type="ARBA" id="ARBA00022617"/>
    </source>
</evidence>
<dbReference type="Proteomes" id="UP000292702">
    <property type="component" value="Unassembled WGS sequence"/>
</dbReference>
<dbReference type="CDD" id="cd11065">
    <property type="entry name" value="CYP64-like"/>
    <property type="match status" value="1"/>
</dbReference>
<dbReference type="PROSITE" id="PS00086">
    <property type="entry name" value="CYTOCHROME_P450"/>
    <property type="match status" value="1"/>
</dbReference>
<keyword evidence="16" id="KW-1185">Reference proteome</keyword>
<evidence type="ECO:0000313" key="15">
    <source>
        <dbReference type="EMBL" id="TCD64635.1"/>
    </source>
</evidence>
<dbReference type="STRING" id="92696.A0A4R0RG55"/>
<dbReference type="GO" id="GO:0004497">
    <property type="term" value="F:monooxygenase activity"/>
    <property type="evidence" value="ECO:0007669"/>
    <property type="project" value="UniProtKB-KW"/>
</dbReference>
<keyword evidence="11 14" id="KW-0503">Monooxygenase</keyword>
<comment type="subcellular location">
    <subcellularLocation>
        <location evidence="2">Membrane</location>
        <topology evidence="2">Single-pass membrane protein</topology>
    </subcellularLocation>
</comment>
<accession>A0A4R0RG55</accession>
<gene>
    <name evidence="15" type="ORF">EIP91_003837</name>
</gene>
<dbReference type="Pfam" id="PF00067">
    <property type="entry name" value="p450"/>
    <property type="match status" value="2"/>
</dbReference>
<evidence type="ECO:0000256" key="3">
    <source>
        <dbReference type="ARBA" id="ARBA00005179"/>
    </source>
</evidence>
<keyword evidence="10 13" id="KW-0408">Iron</keyword>
<name>A0A4R0RG55_9APHY</name>
<evidence type="ECO:0000256" key="1">
    <source>
        <dbReference type="ARBA" id="ARBA00001971"/>
    </source>
</evidence>
<keyword evidence="12" id="KW-0472">Membrane</keyword>
<dbReference type="GO" id="GO:0016020">
    <property type="term" value="C:membrane"/>
    <property type="evidence" value="ECO:0007669"/>
    <property type="project" value="UniProtKB-SubCell"/>
</dbReference>
<evidence type="ECO:0000256" key="8">
    <source>
        <dbReference type="ARBA" id="ARBA00022989"/>
    </source>
</evidence>
<evidence type="ECO:0000256" key="11">
    <source>
        <dbReference type="ARBA" id="ARBA00023033"/>
    </source>
</evidence>
<evidence type="ECO:0000256" key="9">
    <source>
        <dbReference type="ARBA" id="ARBA00023002"/>
    </source>
</evidence>
<comment type="pathway">
    <text evidence="3">Secondary metabolite biosynthesis.</text>
</comment>
<dbReference type="InterPro" id="IPR050364">
    <property type="entry name" value="Cytochrome_P450_fung"/>
</dbReference>